<dbReference type="EMBL" id="QGMK01000696">
    <property type="protein sequence ID" value="TVY80374.1"/>
    <property type="molecule type" value="Genomic_DNA"/>
</dbReference>
<dbReference type="Pfam" id="PF20978">
    <property type="entry name" value="Gta3"/>
    <property type="match status" value="1"/>
</dbReference>
<feature type="non-terminal residue" evidence="2">
    <location>
        <position position="156"/>
    </location>
</feature>
<evidence type="ECO:0000313" key="2">
    <source>
        <dbReference type="EMBL" id="TVY80374.1"/>
    </source>
</evidence>
<dbReference type="GO" id="GO:0032543">
    <property type="term" value="P:mitochondrial translation"/>
    <property type="evidence" value="ECO:0007669"/>
    <property type="project" value="TreeGrafter"/>
</dbReference>
<accession>A0A8T9C990</accession>
<dbReference type="PANTHER" id="PTHR15004:SF0">
    <property type="entry name" value="GLUTAMYL-TRNA(GLN) AMIDOTRANSFERASE SUBUNIT C, MITOCHONDRIAL"/>
    <property type="match status" value="1"/>
</dbReference>
<dbReference type="GO" id="GO:0006450">
    <property type="term" value="P:regulation of translational fidelity"/>
    <property type="evidence" value="ECO:0007669"/>
    <property type="project" value="InterPro"/>
</dbReference>
<dbReference type="GO" id="GO:0030956">
    <property type="term" value="C:glutamyl-tRNA(Gln) amidotransferase complex"/>
    <property type="evidence" value="ECO:0007669"/>
    <property type="project" value="TreeGrafter"/>
</dbReference>
<dbReference type="GO" id="GO:0005739">
    <property type="term" value="C:mitochondrion"/>
    <property type="evidence" value="ECO:0007669"/>
    <property type="project" value="TreeGrafter"/>
</dbReference>
<dbReference type="Proteomes" id="UP000469558">
    <property type="component" value="Unassembled WGS sequence"/>
</dbReference>
<proteinExistence type="predicted"/>
<protein>
    <recommendedName>
        <fullName evidence="1">Glutamyl-tRNA amidotransferase complex subunit Gta3 domain-containing protein</fullName>
    </recommendedName>
</protein>
<dbReference type="InterPro" id="IPR036113">
    <property type="entry name" value="Asp/Glu-ADT_sf_sub_c"/>
</dbReference>
<dbReference type="InterPro" id="IPR049545">
    <property type="entry name" value="Gta3_dom"/>
</dbReference>
<dbReference type="PANTHER" id="PTHR15004">
    <property type="entry name" value="GLUTAMYL-TRNA(GLN) AMIDOTRANSFERASE SUBUNIT C, MITOCHONDRIAL"/>
    <property type="match status" value="1"/>
</dbReference>
<name>A0A8T9C990_9HELO</name>
<dbReference type="InterPro" id="IPR003837">
    <property type="entry name" value="GatC"/>
</dbReference>
<evidence type="ECO:0000259" key="1">
    <source>
        <dbReference type="Pfam" id="PF20978"/>
    </source>
</evidence>
<dbReference type="OrthoDB" id="5522061at2759"/>
<feature type="domain" description="Glutamyl-tRNA amidotransferase complex subunit Gta3" evidence="1">
    <location>
        <begin position="70"/>
        <end position="123"/>
    </location>
</feature>
<dbReference type="AlphaFoldDB" id="A0A8T9C990"/>
<organism evidence="2 3">
    <name type="scientific">Lachnellula suecica</name>
    <dbReference type="NCBI Taxonomy" id="602035"/>
    <lineage>
        <taxon>Eukaryota</taxon>
        <taxon>Fungi</taxon>
        <taxon>Dikarya</taxon>
        <taxon>Ascomycota</taxon>
        <taxon>Pezizomycotina</taxon>
        <taxon>Leotiomycetes</taxon>
        <taxon>Helotiales</taxon>
        <taxon>Lachnaceae</taxon>
        <taxon>Lachnellula</taxon>
    </lineage>
</organism>
<sequence length="156" mass="17773">MSVFICQSCVASRQTLRSPFFQSRAVSILRLPTKKNPNPNEPTDIDALLSEPTWAVRDLITKKLKRENVPKIKPKHLHHLLRLSALPLPETPEEEKKLQDAIQQQLRFVKKMQKVDTEGVEPLQGIRDETSEGRMEATIGLEELRGALAMEDVRGR</sequence>
<dbReference type="GO" id="GO:0070681">
    <property type="term" value="P:glutaminyl-tRNAGln biosynthesis via transamidation"/>
    <property type="evidence" value="ECO:0007669"/>
    <property type="project" value="TreeGrafter"/>
</dbReference>
<comment type="caution">
    <text evidence="2">The sequence shown here is derived from an EMBL/GenBank/DDBJ whole genome shotgun (WGS) entry which is preliminary data.</text>
</comment>
<dbReference type="SUPFAM" id="SSF141000">
    <property type="entry name" value="Glu-tRNAGln amidotransferase C subunit"/>
    <property type="match status" value="1"/>
</dbReference>
<keyword evidence="3" id="KW-1185">Reference proteome</keyword>
<gene>
    <name evidence="2" type="ORF">LSUE1_G007475</name>
</gene>
<evidence type="ECO:0000313" key="3">
    <source>
        <dbReference type="Proteomes" id="UP000469558"/>
    </source>
</evidence>
<reference evidence="2 3" key="1">
    <citation type="submission" date="2018-05" db="EMBL/GenBank/DDBJ databases">
        <title>Genome sequencing and assembly of the regulated plant pathogen Lachnellula willkommii and related sister species for the development of diagnostic species identification markers.</title>
        <authorList>
            <person name="Giroux E."/>
            <person name="Bilodeau G."/>
        </authorList>
    </citation>
    <scope>NUCLEOTIDE SEQUENCE [LARGE SCALE GENOMIC DNA]</scope>
    <source>
        <strain evidence="2 3">CBS 268.59</strain>
    </source>
</reference>